<dbReference type="Gene3D" id="2.30.110.10">
    <property type="entry name" value="Electron Transport, Fmn-binding Protein, Chain A"/>
    <property type="match status" value="1"/>
</dbReference>
<sequence>MEPLKRTIEESGTIENLSEGQVHKLLADHCVGSLGYIAHNRPYVVPVTYFYNRDDQTIISYATEGHKITSLRENPEVSLLVYHKEGMNWWRSVLLHGVFEELHQLEAKYQLKQFCEGVRKVLVKQGIQPTEFINEFSSKAASQDIPVVYRIQIQEWTARRRIG</sequence>
<dbReference type="Pfam" id="PF12900">
    <property type="entry name" value="Pyridox_ox_2"/>
    <property type="match status" value="1"/>
</dbReference>
<dbReference type="InterPro" id="IPR024747">
    <property type="entry name" value="Pyridox_Oxase-rel"/>
</dbReference>
<dbReference type="Proteomes" id="UP001174839">
    <property type="component" value="Unassembled WGS sequence"/>
</dbReference>
<keyword evidence="2" id="KW-1185">Reference proteome</keyword>
<dbReference type="RefSeq" id="WP_289726095.1">
    <property type="nucleotide sequence ID" value="NZ_JAUDUY010000013.1"/>
</dbReference>
<dbReference type="InterPro" id="IPR012349">
    <property type="entry name" value="Split_barrel_FMN-bd"/>
</dbReference>
<accession>A0ABT7WIH8</accession>
<dbReference type="SUPFAM" id="SSF50475">
    <property type="entry name" value="FMN-binding split barrel"/>
    <property type="match status" value="1"/>
</dbReference>
<protein>
    <submittedName>
        <fullName evidence="1">Pyridoxamine 5'-phosphate oxidase family protein</fullName>
    </submittedName>
</protein>
<reference evidence="1" key="1">
    <citation type="submission" date="2023-06" db="EMBL/GenBank/DDBJ databases">
        <title>Robiginitalea aurantiacus sp. nov. and Algoriphagus sediminis sp. nov., isolated from coastal sediment.</title>
        <authorList>
            <person name="Zhou Z.Y."/>
            <person name="An J."/>
            <person name="Jia Y.W."/>
            <person name="Du Z.J."/>
        </authorList>
    </citation>
    <scope>NUCLEOTIDE SEQUENCE</scope>
    <source>
        <strain evidence="1">M39</strain>
    </source>
</reference>
<evidence type="ECO:0000313" key="1">
    <source>
        <dbReference type="EMBL" id="MDM9632733.1"/>
    </source>
</evidence>
<dbReference type="EMBL" id="JAUDUY010000013">
    <property type="protein sequence ID" value="MDM9632733.1"/>
    <property type="molecule type" value="Genomic_DNA"/>
</dbReference>
<proteinExistence type="predicted"/>
<gene>
    <name evidence="1" type="ORF">QU605_14740</name>
</gene>
<evidence type="ECO:0000313" key="2">
    <source>
        <dbReference type="Proteomes" id="UP001174839"/>
    </source>
</evidence>
<name>A0ABT7WIH8_9FLAO</name>
<comment type="caution">
    <text evidence="1">The sequence shown here is derived from an EMBL/GenBank/DDBJ whole genome shotgun (WGS) entry which is preliminary data.</text>
</comment>
<organism evidence="1 2">
    <name type="scientific">Robiginitalea aurantiaca</name>
    <dbReference type="NCBI Taxonomy" id="3056915"/>
    <lineage>
        <taxon>Bacteria</taxon>
        <taxon>Pseudomonadati</taxon>
        <taxon>Bacteroidota</taxon>
        <taxon>Flavobacteriia</taxon>
        <taxon>Flavobacteriales</taxon>
        <taxon>Flavobacteriaceae</taxon>
        <taxon>Robiginitalea</taxon>
    </lineage>
</organism>